<sequence>MTSDRFWRGGNRVEVERLVSGATAYFPATVVNAPSVRKKHVWVEHESLTVGGSVSIRMKEYVIPTRLRPSPPCELNRRFKADDEVDVFRDSEGCWVRGSVTTVLEESRYIVEFKGRNRPEIEVDQFDLRLHREWQDGAWVPSLLQQSNFLESKAQSIKLKIKIKRRDQYEKGALVEVRSEEKAYEGSWYCARILCLLGDDQYIVEHLKFSRDDGESIPLRDVVEANNMRPVPPSELPPVVCYEPGVIVDAWFNKRWWIGRVSKVLGGGSKYSVFIISTGEEPTILNFNLRPHKDWINGQWVNPSKEECYKPPLKKLKSCERAEKVFNNGMMVEVRSDERGYEGSWFSAKIVSYLGGNRYTVEYQTLKTDDERELLKEEARGSDIRPIPPPLIPKAYRYELDEDVDAWYNEGWWSGRVYKINNNYTRYGVYFKTTDERLEFAYNHLRPCQVWRNGKWSRSMSSSIVSQLQALKSVLQADTEPSKRPFTRPSILFSPKEAADFDIESIYELGLKGLEVLGNKDERFKNYMNDLFSHKSREIDRELLGKEENARIDASISSYLRLLSGYLQFRASLETLEYLIRRYKIHIYNVEDVVLCALPYHDTHAFVRIVQLLSTGNSKWKFLDGVKNSGAPPPRSVIVQQCIRDLEVLETLCDYASRTKKYQPSKPVVSFSTAVVVGVLGSVPTVDGDIVKRILPFVDSGLQSGVKGCLDQQAGALMVVGMLANRAMLNSNLIKRFMRSIIDTAREHAKESSDPHSLRLSFMALINFVQLQSVDLIPRKALDLLNEIRDISGVLLGLSKEFNIKRFLAVLLDSLLLYSSSDDQCCEALASIIEAVPVNNLVDHLISKVFSLCMTQYQKNSDFRSSTSGSWAKKILVVVSKKYPAELRAAVSKFLEATEGQSKKEDLKLEMLSCMLDGNSDMSNPFVDSKLWFRLHHPRAAVRCAALSSLNGVLKDDSSKAENLVTIQDAILRQLWDDDLAVVQAALSFDKLPNIVTSSGLLDALLHVVKRCVGILLSGVSHNVQLANDVVALSLKIAVSSFCNQADSTEKVTSAMFPFLLIQPKSWNLNLHVLKLGKDVNWPLFKNLAADAEMKKLPDIMSTNLSSISMDIINNLGEALSLDPDERRIELIESACNFKLSEVLKTCSNIKLTEQERNKLQKGLLIRESVSTLNMDIINKLVEAFMMHPADYIQWLTVSCRDFTLSKTLFYMLLMHSLQKMNSSSDPSQFLDLFELCFPVLKTEWEELEVEVDVSLKELLKSNCQELLYQLLDTSDFTALNSKLLICLFWKLGESFITLEPSQDTSVGDAQHDLVFNKRLCSGLEDLFFFFATTRSRHVFKEHLHYHVREAKVCPVLFLSRLISREDVPPVVQIESLKCFSYLCSCGNNEWLIRIFSSFPVLLVPMSSANQDLKVAAMNCIEALFNLRCRVDFSKKNGSAAICGSSIDELLGMIVQQRRLILSDNKFLPSYLTSLLSSTSNDLLVPVDLQKRFDQSTKENILSVILLCAKDLPAYGKLRVLSLLKDLGIMLLRDEIVKLLSQLLDKRSQDYLKLDKTSQPMSDTEVDLLCLLLECSMMRSASFKGQSLDDHILSALKVDCMASERPAIISPCLTILEKLSNQFYVGLKTEVQIRFFHILVSMFRSSNGSIQNGAKEAVLRLKISSSTVVHALDHITQQDTLGSLSKKKKQKKNSKSSREEDINSGEFLSGEKALSFIAALLDMLLLKKDLAHRESLVRPLFKLLERSMSKEWVNIASSVEETSVQPPQDVRETTPASISSIQQTLLLILKDIFDSLNMNPLKAEIANEINVKMLVELAHSSNDGVTRNHIFSLFTAIVKFVPDRVLDHIISILTLVGESTVTQIDSHSKSIFEGFISVVIPFWLSKTKSEEQLLLIFVKVLPDIVEHRRRSIVAYLLGVIGERNGLPTLLVLLFQSLISRKGSAWLGNAKASESLASVVKREWEYAFAVEICEQYSSSTWLSSLVMLLQTISKDSKQCFLQMRIVLEFIFQKLQDPEFAFAVSLEPRNNVSVGIQQELQELMKGCISLLQAVDAKKEKDVTSAVRNEIRMRIHDVLMTVTGAMDLSIYFKVVTNLLQQQSDRNGTKKVLGLISERAKDTSSSKLKHKRKISNQKARNPWLNLDEVAVDSFGKMCEEIVHLIDETDDESGVPAKRAAISTLEVLAGRFPSGHPIFSKCLASVAEGISSKNLGISSSCLRTTWFPNPHLGDIMKVMVLHPEYVSDFDKNLKSKANTIRRLLTDKIPVRLTLQPLLRIYDEAVSSGNASLVIAFDMLENLVVKMDRSSIVSNHGKIFDQCLVALDIRRQNPAAIQNIDEAERSVTNAMVALTKKLTESEFRPLFIRSIDWAESDIVDGSGSENKNIDRAISFYGLVNKLCESHRSIFVPYFKYVLDGIVSHLTSAEASVSTRKKKKAKIQETSDTISPKSWHLRALVISSLKNCFLHDTGSLKFLDTNNFQVLLKPIVSQLVVEPPSSLKEHQHVPSVDEVDELLVSCIGQMAVASGSDLLWKPLNHEVLMQTRSENLRSRILSLRSVKQMLDNLKEEYLVLLAETIPFLGELLEDVELSVKSLAQDIIKQMEEMSGESLTQYL</sequence>
<dbReference type="Pfam" id="PF08146">
    <property type="entry name" value="BP28CT"/>
    <property type="match status" value="1"/>
</dbReference>
<name>A0A8S2A1S5_ARAAE</name>
<evidence type="ECO:0000256" key="2">
    <source>
        <dbReference type="ARBA" id="ARBA00010559"/>
    </source>
</evidence>
<evidence type="ECO:0000256" key="4">
    <source>
        <dbReference type="ARBA" id="ARBA00022552"/>
    </source>
</evidence>
<gene>
    <name evidence="10" type="ORF">AARE701A_LOCUS6522</name>
</gene>
<dbReference type="GO" id="GO:0030515">
    <property type="term" value="F:snoRNA binding"/>
    <property type="evidence" value="ECO:0007669"/>
    <property type="project" value="TreeGrafter"/>
</dbReference>
<dbReference type="Proteomes" id="UP000682877">
    <property type="component" value="Chromosome 3"/>
</dbReference>
<dbReference type="SMART" id="SM00743">
    <property type="entry name" value="Agenet"/>
    <property type="match status" value="5"/>
</dbReference>
<evidence type="ECO:0000256" key="6">
    <source>
        <dbReference type="ARBA" id="ARBA00023274"/>
    </source>
</evidence>
<dbReference type="GO" id="GO:0030686">
    <property type="term" value="C:90S preribosome"/>
    <property type="evidence" value="ECO:0007669"/>
    <property type="project" value="TreeGrafter"/>
</dbReference>
<reference evidence="10" key="1">
    <citation type="submission" date="2021-01" db="EMBL/GenBank/DDBJ databases">
        <authorList>
            <person name="Bezrukov I."/>
        </authorList>
    </citation>
    <scope>NUCLEOTIDE SEQUENCE</scope>
</reference>
<dbReference type="CDD" id="cd20406">
    <property type="entry name" value="Tudor_Agenet_AtDUF_rpt2_4"/>
    <property type="match status" value="3"/>
</dbReference>
<evidence type="ECO:0000259" key="8">
    <source>
        <dbReference type="SMART" id="SM00743"/>
    </source>
</evidence>
<keyword evidence="6" id="KW-0687">Ribonucleoprotein</keyword>
<feature type="domain" description="BP28 C-terminal" evidence="9">
    <location>
        <begin position="2303"/>
        <end position="2469"/>
    </location>
</feature>
<dbReference type="PANTHER" id="PTHR13457">
    <property type="entry name" value="BAP28"/>
    <property type="match status" value="1"/>
</dbReference>
<dbReference type="SUPFAM" id="SSF48371">
    <property type="entry name" value="ARM repeat"/>
    <property type="match status" value="3"/>
</dbReference>
<dbReference type="InterPro" id="IPR012954">
    <property type="entry name" value="BP28_C_dom"/>
</dbReference>
<dbReference type="CDD" id="cd20405">
    <property type="entry name" value="Tudor_Agenet_AtDUF_rpt1_3"/>
    <property type="match status" value="2"/>
</dbReference>
<dbReference type="GO" id="GO:0032040">
    <property type="term" value="C:small-subunit processome"/>
    <property type="evidence" value="ECO:0007669"/>
    <property type="project" value="TreeGrafter"/>
</dbReference>
<evidence type="ECO:0000256" key="5">
    <source>
        <dbReference type="ARBA" id="ARBA00023242"/>
    </source>
</evidence>
<evidence type="ECO:0000313" key="10">
    <source>
        <dbReference type="EMBL" id="CAE5966364.1"/>
    </source>
</evidence>
<dbReference type="InterPro" id="IPR008395">
    <property type="entry name" value="Agenet-like_dom"/>
</dbReference>
<feature type="domain" description="Agenet" evidence="8">
    <location>
        <begin position="396"/>
        <end position="453"/>
    </location>
</feature>
<keyword evidence="11" id="KW-1185">Reference proteome</keyword>
<keyword evidence="3" id="KW-0690">Ribosome biogenesis</keyword>
<dbReference type="InterPro" id="IPR056384">
    <property type="entry name" value="ARM_At3g06530"/>
</dbReference>
<feature type="domain" description="Agenet" evidence="8">
    <location>
        <begin position="240"/>
        <end position="297"/>
    </location>
</feature>
<dbReference type="InterPro" id="IPR016024">
    <property type="entry name" value="ARM-type_fold"/>
</dbReference>
<evidence type="ECO:0000259" key="9">
    <source>
        <dbReference type="SMART" id="SM01036"/>
    </source>
</evidence>
<dbReference type="GO" id="GO:0000462">
    <property type="term" value="P:maturation of SSU-rRNA from tricistronic rRNA transcript (SSU-rRNA, 5.8S rRNA, LSU-rRNA)"/>
    <property type="evidence" value="ECO:0007669"/>
    <property type="project" value="TreeGrafter"/>
</dbReference>
<dbReference type="GO" id="GO:0045943">
    <property type="term" value="P:positive regulation of transcription by RNA polymerase I"/>
    <property type="evidence" value="ECO:0007669"/>
    <property type="project" value="TreeGrafter"/>
</dbReference>
<feature type="domain" description="Agenet" evidence="8">
    <location>
        <begin position="167"/>
        <end position="236"/>
    </location>
</feature>
<evidence type="ECO:0000256" key="7">
    <source>
        <dbReference type="SAM" id="MobiDB-lite"/>
    </source>
</evidence>
<feature type="domain" description="Agenet" evidence="8">
    <location>
        <begin position="77"/>
        <end position="136"/>
    </location>
</feature>
<comment type="similarity">
    <text evidence="2">Belongs to the HEATR1/UTP10 family.</text>
</comment>
<dbReference type="EMBL" id="LR999453">
    <property type="protein sequence ID" value="CAE5966364.1"/>
    <property type="molecule type" value="Genomic_DNA"/>
</dbReference>
<organism evidence="10 11">
    <name type="scientific">Arabidopsis arenosa</name>
    <name type="common">Sand rock-cress</name>
    <name type="synonym">Cardaminopsis arenosa</name>
    <dbReference type="NCBI Taxonomy" id="38785"/>
    <lineage>
        <taxon>Eukaryota</taxon>
        <taxon>Viridiplantae</taxon>
        <taxon>Streptophyta</taxon>
        <taxon>Embryophyta</taxon>
        <taxon>Tracheophyta</taxon>
        <taxon>Spermatophyta</taxon>
        <taxon>Magnoliopsida</taxon>
        <taxon>eudicotyledons</taxon>
        <taxon>Gunneridae</taxon>
        <taxon>Pentapetalae</taxon>
        <taxon>rosids</taxon>
        <taxon>malvids</taxon>
        <taxon>Brassicales</taxon>
        <taxon>Brassicaceae</taxon>
        <taxon>Camelineae</taxon>
        <taxon>Arabidopsis</taxon>
    </lineage>
</organism>
<evidence type="ECO:0000256" key="1">
    <source>
        <dbReference type="ARBA" id="ARBA00004604"/>
    </source>
</evidence>
<keyword evidence="4" id="KW-0698">rRNA processing</keyword>
<protein>
    <submittedName>
        <fullName evidence="10">Uncharacterized protein</fullName>
    </submittedName>
</protein>
<dbReference type="InterPro" id="IPR040191">
    <property type="entry name" value="UTP10"/>
</dbReference>
<feature type="region of interest" description="Disordered" evidence="7">
    <location>
        <begin position="1683"/>
        <end position="1702"/>
    </location>
</feature>
<dbReference type="Gene3D" id="2.30.30.140">
    <property type="match status" value="1"/>
</dbReference>
<dbReference type="InterPro" id="IPR014002">
    <property type="entry name" value="Agenet_dom_plant"/>
</dbReference>
<dbReference type="GO" id="GO:0034455">
    <property type="term" value="C:t-UTP complex"/>
    <property type="evidence" value="ECO:0007669"/>
    <property type="project" value="TreeGrafter"/>
</dbReference>
<dbReference type="InterPro" id="IPR056473">
    <property type="entry name" value="HEAT_Utp10/HEAT1"/>
</dbReference>
<dbReference type="InterPro" id="IPR022125">
    <property type="entry name" value="U3snoRNP10_N"/>
</dbReference>
<dbReference type="Pfam" id="PF24477">
    <property type="entry name" value="ARM_At3g06530"/>
    <property type="match status" value="1"/>
</dbReference>
<evidence type="ECO:0000313" key="11">
    <source>
        <dbReference type="Proteomes" id="UP000682877"/>
    </source>
</evidence>
<dbReference type="Pfam" id="PF12397">
    <property type="entry name" value="U3snoRNP10"/>
    <property type="match status" value="1"/>
</dbReference>
<dbReference type="SMART" id="SM01036">
    <property type="entry name" value="BP28CT"/>
    <property type="match status" value="1"/>
</dbReference>
<proteinExistence type="inferred from homology"/>
<dbReference type="PANTHER" id="PTHR13457:SF1">
    <property type="entry name" value="HEAT REPEAT-CONTAINING PROTEIN 1"/>
    <property type="match status" value="1"/>
</dbReference>
<feature type="compositionally biased region" description="Basic residues" evidence="7">
    <location>
        <begin position="1685"/>
        <end position="1695"/>
    </location>
</feature>
<accession>A0A8S2A1S5</accession>
<evidence type="ECO:0000256" key="3">
    <source>
        <dbReference type="ARBA" id="ARBA00022517"/>
    </source>
</evidence>
<comment type="subcellular location">
    <subcellularLocation>
        <location evidence="1">Nucleus</location>
        <location evidence="1">Nucleolus</location>
    </subcellularLocation>
</comment>
<dbReference type="Pfam" id="PF05641">
    <property type="entry name" value="Agenet"/>
    <property type="match status" value="4"/>
</dbReference>
<keyword evidence="5" id="KW-0539">Nucleus</keyword>
<feature type="domain" description="Agenet" evidence="8">
    <location>
        <begin position="324"/>
        <end position="392"/>
    </location>
</feature>
<dbReference type="Pfam" id="PF23243">
    <property type="entry name" value="HEAT_HEATR1"/>
    <property type="match status" value="1"/>
</dbReference>